<evidence type="ECO:0000313" key="1">
    <source>
        <dbReference type="EMBL" id="MEZ0450850.1"/>
    </source>
</evidence>
<keyword evidence="2" id="KW-1185">Reference proteome</keyword>
<proteinExistence type="predicted"/>
<dbReference type="RefSeq" id="WP_370481230.1">
    <property type="nucleotide sequence ID" value="NZ_JBEOQA010000001.1"/>
</dbReference>
<name>A0ABV4H8P8_9SPHI</name>
<organism evidence="1 2">
    <name type="scientific">Sphingobacterium thalpophilum</name>
    <dbReference type="NCBI Taxonomy" id="259"/>
    <lineage>
        <taxon>Bacteria</taxon>
        <taxon>Pseudomonadati</taxon>
        <taxon>Bacteroidota</taxon>
        <taxon>Sphingobacteriia</taxon>
        <taxon>Sphingobacteriales</taxon>
        <taxon>Sphingobacteriaceae</taxon>
        <taxon>Sphingobacterium</taxon>
    </lineage>
</organism>
<dbReference type="EMBL" id="JBEOQB010000001">
    <property type="protein sequence ID" value="MEZ0450850.1"/>
    <property type="molecule type" value="Genomic_DNA"/>
</dbReference>
<reference evidence="1 2" key="1">
    <citation type="submission" date="2024-06" db="EMBL/GenBank/DDBJ databases">
        <title>Soil Sphingobacterium thalpophilum.</title>
        <authorList>
            <person name="Yang J."/>
            <person name="Li J."/>
        </authorList>
    </citation>
    <scope>NUCLEOTIDE SEQUENCE [LARGE SCALE GENOMIC DNA]</scope>
    <source>
        <strain evidence="1 2">22g91tb</strain>
    </source>
</reference>
<evidence type="ECO:0008006" key="3">
    <source>
        <dbReference type="Google" id="ProtNLM"/>
    </source>
</evidence>
<evidence type="ECO:0000313" key="2">
    <source>
        <dbReference type="Proteomes" id="UP001566204"/>
    </source>
</evidence>
<accession>A0ABV4H8P8</accession>
<dbReference type="InterPro" id="IPR027417">
    <property type="entry name" value="P-loop_NTPase"/>
</dbReference>
<dbReference type="Proteomes" id="UP001566204">
    <property type="component" value="Unassembled WGS sequence"/>
</dbReference>
<protein>
    <recommendedName>
        <fullName evidence="3">SynChlorMet cassette protein ScmC</fullName>
    </recommendedName>
</protein>
<comment type="caution">
    <text evidence="1">The sequence shown here is derived from an EMBL/GenBank/DDBJ whole genome shotgun (WGS) entry which is preliminary data.</text>
</comment>
<sequence length="309" mass="34454">MNLTTSPERTQTRYRIAELLLEFNHPTSLPIEQLLQSFRDFKTEGSAAAADIVVDISLESAPVSDDMGILRTDESIAWGDRFRFYEKGDTFITSIVNDKGNDSWYQFSSRNFERSTIYVPESTAEEQHGVITWMAMMIFGQASLLHDTIMIHASVVNHRGMGVAFLGKSGTGKSTHSRLWLKHIPDTVLLNDDNPAIRITEAGVFIYGTPWSGKTPCYKNERLPLKGFVRLQQGPSNVFEWQPGLKGFIAVLPSCTSIRWNKELFGRMNTLLEKVIAEVPVGHLKCLPDAEAATLCAERILGSAVISSV</sequence>
<dbReference type="Gene3D" id="3.40.50.300">
    <property type="entry name" value="P-loop containing nucleotide triphosphate hydrolases"/>
    <property type="match status" value="1"/>
</dbReference>
<dbReference type="SUPFAM" id="SSF53795">
    <property type="entry name" value="PEP carboxykinase-like"/>
    <property type="match status" value="1"/>
</dbReference>
<gene>
    <name evidence="1" type="ORF">ABTW24_04500</name>
</gene>